<reference evidence="2" key="2">
    <citation type="submission" date="2022-01" db="EMBL/GenBank/DDBJ databases">
        <authorList>
            <person name="Yamashiro T."/>
            <person name="Shiraishi A."/>
            <person name="Satake H."/>
            <person name="Nakayama K."/>
        </authorList>
    </citation>
    <scope>NUCLEOTIDE SEQUENCE</scope>
</reference>
<comment type="caution">
    <text evidence="2">The sequence shown here is derived from an EMBL/GenBank/DDBJ whole genome shotgun (WGS) entry which is preliminary data.</text>
</comment>
<sequence length="98" mass="11064">MPCDICQKAKQTREPFLLSEHKSIVLAELVHLDLWGPYKVIKHSFVDQVSQDLDHVNFFDEIVHESPDTPNDDTNLNAQAQNDGSNSSQPSSLTIDLF</sequence>
<feature type="compositionally biased region" description="Polar residues" evidence="1">
    <location>
        <begin position="68"/>
        <end position="98"/>
    </location>
</feature>
<protein>
    <submittedName>
        <fullName evidence="2">Uncharacterized protein</fullName>
    </submittedName>
</protein>
<evidence type="ECO:0000313" key="2">
    <source>
        <dbReference type="EMBL" id="GJS57750.1"/>
    </source>
</evidence>
<dbReference type="Proteomes" id="UP001151760">
    <property type="component" value="Unassembled WGS sequence"/>
</dbReference>
<dbReference type="EMBL" id="BQNB010009029">
    <property type="protein sequence ID" value="GJS57750.1"/>
    <property type="molecule type" value="Genomic_DNA"/>
</dbReference>
<feature type="region of interest" description="Disordered" evidence="1">
    <location>
        <begin position="64"/>
        <end position="98"/>
    </location>
</feature>
<keyword evidence="3" id="KW-1185">Reference proteome</keyword>
<evidence type="ECO:0000313" key="3">
    <source>
        <dbReference type="Proteomes" id="UP001151760"/>
    </source>
</evidence>
<proteinExistence type="predicted"/>
<organism evidence="2 3">
    <name type="scientific">Tanacetum coccineum</name>
    <dbReference type="NCBI Taxonomy" id="301880"/>
    <lineage>
        <taxon>Eukaryota</taxon>
        <taxon>Viridiplantae</taxon>
        <taxon>Streptophyta</taxon>
        <taxon>Embryophyta</taxon>
        <taxon>Tracheophyta</taxon>
        <taxon>Spermatophyta</taxon>
        <taxon>Magnoliopsida</taxon>
        <taxon>eudicotyledons</taxon>
        <taxon>Gunneridae</taxon>
        <taxon>Pentapetalae</taxon>
        <taxon>asterids</taxon>
        <taxon>campanulids</taxon>
        <taxon>Asterales</taxon>
        <taxon>Asteraceae</taxon>
        <taxon>Asteroideae</taxon>
        <taxon>Anthemideae</taxon>
        <taxon>Anthemidinae</taxon>
        <taxon>Tanacetum</taxon>
    </lineage>
</organism>
<accession>A0ABQ4WY15</accession>
<name>A0ABQ4WY15_9ASTR</name>
<reference evidence="2" key="1">
    <citation type="journal article" date="2022" name="Int. J. Mol. Sci.">
        <title>Draft Genome of Tanacetum Coccineum: Genomic Comparison of Closely Related Tanacetum-Family Plants.</title>
        <authorList>
            <person name="Yamashiro T."/>
            <person name="Shiraishi A."/>
            <person name="Nakayama K."/>
            <person name="Satake H."/>
        </authorList>
    </citation>
    <scope>NUCLEOTIDE SEQUENCE</scope>
</reference>
<evidence type="ECO:0000256" key="1">
    <source>
        <dbReference type="SAM" id="MobiDB-lite"/>
    </source>
</evidence>
<gene>
    <name evidence="2" type="ORF">Tco_0652534</name>
</gene>